<protein>
    <submittedName>
        <fullName evidence="3">SAM-dependent methyltransferase</fullName>
    </submittedName>
</protein>
<proteinExistence type="predicted"/>
<evidence type="ECO:0000313" key="4">
    <source>
        <dbReference type="Proteomes" id="UP000054695"/>
    </source>
</evidence>
<dbReference type="EMBL" id="LNXU01000052">
    <property type="protein sequence ID" value="KTC68570.1"/>
    <property type="molecule type" value="Genomic_DNA"/>
</dbReference>
<dbReference type="CDD" id="cd02440">
    <property type="entry name" value="AdoMet_MTases"/>
    <property type="match status" value="1"/>
</dbReference>
<sequence length="240" mass="27806">MGKWSAYFLAHLDSKHHPLVEKACAKFSDENDAQQITNQSLKALDLGCGTGRDTVFLVDKGFNVTALDAEREAIEITRERTRHKANQITFIESQLEKMQLPEQYHLISSNLTLSFVLSKYFHGTWSEIVQHITFDGRFSGQFFGDQHEWANPVQSYFSYSQMLDLFRLMFEIEFLEVSLSQEETTTDGTRLWHQYDIIACKKAISPEKPLAINSFFYHDGRSKRTNHDKLLENRPMVLSN</sequence>
<dbReference type="InterPro" id="IPR041698">
    <property type="entry name" value="Methyltransf_25"/>
</dbReference>
<keyword evidence="4" id="KW-1185">Reference proteome</keyword>
<gene>
    <name evidence="3" type="ORF">Lboz_3353</name>
</gene>
<organism evidence="3 4">
    <name type="scientific">Legionella bozemanae</name>
    <name type="common">Fluoribacter bozemanae</name>
    <dbReference type="NCBI Taxonomy" id="447"/>
    <lineage>
        <taxon>Bacteria</taxon>
        <taxon>Pseudomonadati</taxon>
        <taxon>Pseudomonadota</taxon>
        <taxon>Gammaproteobacteria</taxon>
        <taxon>Legionellales</taxon>
        <taxon>Legionellaceae</taxon>
        <taxon>Legionella</taxon>
    </lineage>
</organism>
<dbReference type="InterPro" id="IPR029063">
    <property type="entry name" value="SAM-dependent_MTases_sf"/>
</dbReference>
<dbReference type="PATRIC" id="fig|447.4.peg.3583"/>
<comment type="caution">
    <text evidence="3">The sequence shown here is derived from an EMBL/GenBank/DDBJ whole genome shotgun (WGS) entry which is preliminary data.</text>
</comment>
<name>A0A0W0RBZ5_LEGBO</name>
<evidence type="ECO:0000259" key="2">
    <source>
        <dbReference type="Pfam" id="PF13649"/>
    </source>
</evidence>
<dbReference type="STRING" id="447.Lboz_3353"/>
<reference evidence="3 4" key="1">
    <citation type="submission" date="2015-11" db="EMBL/GenBank/DDBJ databases">
        <title>Genomic analysis of 38 Legionella species identifies large and diverse effector repertoires.</title>
        <authorList>
            <person name="Burstein D."/>
            <person name="Amaro F."/>
            <person name="Zusman T."/>
            <person name="Lifshitz Z."/>
            <person name="Cohen O."/>
            <person name="Gilbert J.A."/>
            <person name="Pupko T."/>
            <person name="Shuman H.A."/>
            <person name="Segal G."/>
        </authorList>
    </citation>
    <scope>NUCLEOTIDE SEQUENCE [LARGE SCALE GENOMIC DNA]</scope>
    <source>
        <strain evidence="3 4">WIGA</strain>
    </source>
</reference>
<accession>A0A0W0RBZ5</accession>
<dbReference type="Pfam" id="PF13649">
    <property type="entry name" value="Methyltransf_25"/>
    <property type="match status" value="1"/>
</dbReference>
<keyword evidence="1 3" id="KW-0808">Transferase</keyword>
<dbReference type="Gene3D" id="3.40.50.150">
    <property type="entry name" value="Vaccinia Virus protein VP39"/>
    <property type="match status" value="1"/>
</dbReference>
<evidence type="ECO:0000313" key="3">
    <source>
        <dbReference type="EMBL" id="KTC68570.1"/>
    </source>
</evidence>
<dbReference type="OrthoDB" id="9804312at2"/>
<dbReference type="SUPFAM" id="SSF53335">
    <property type="entry name" value="S-adenosyl-L-methionine-dependent methyltransferases"/>
    <property type="match status" value="1"/>
</dbReference>
<keyword evidence="3" id="KW-0489">Methyltransferase</keyword>
<feature type="domain" description="Methyltransferase" evidence="2">
    <location>
        <begin position="44"/>
        <end position="132"/>
    </location>
</feature>
<evidence type="ECO:0000256" key="1">
    <source>
        <dbReference type="ARBA" id="ARBA00022679"/>
    </source>
</evidence>
<dbReference type="GO" id="GO:0032259">
    <property type="term" value="P:methylation"/>
    <property type="evidence" value="ECO:0007669"/>
    <property type="project" value="UniProtKB-KW"/>
</dbReference>
<dbReference type="GO" id="GO:0008168">
    <property type="term" value="F:methyltransferase activity"/>
    <property type="evidence" value="ECO:0007669"/>
    <property type="project" value="UniProtKB-KW"/>
</dbReference>
<dbReference type="PANTHER" id="PTHR43861">
    <property type="entry name" value="TRANS-ACONITATE 2-METHYLTRANSFERASE-RELATED"/>
    <property type="match status" value="1"/>
</dbReference>
<dbReference type="AlphaFoldDB" id="A0A0W0RBZ5"/>
<dbReference type="Proteomes" id="UP000054695">
    <property type="component" value="Unassembled WGS sequence"/>
</dbReference>
<dbReference type="RefSeq" id="WP_058460887.1">
    <property type="nucleotide sequence ID" value="NZ_CAAAIY010000027.1"/>
</dbReference>